<reference evidence="2 3" key="1">
    <citation type="journal article" date="2017" name="Biosci Microbiota Food Health">
        <title>Genomic characterization reconfirms the taxonomic status of Lactobacillus parakefiri.</title>
        <authorList>
            <person name="Tanizawa Y."/>
            <person name="Kobayashi H."/>
            <person name="Kaminuma E."/>
            <person name="Sakamoto M."/>
            <person name="Ohkuma M."/>
            <person name="Nakamura Y."/>
            <person name="Arita M."/>
            <person name="Tohno M."/>
        </authorList>
    </citation>
    <scope>NUCLEOTIDE SEQUENCE [LARGE SCALE GENOMIC DNA]</scope>
    <source>
        <strain evidence="2 3">JCM 8573</strain>
    </source>
</reference>
<protein>
    <submittedName>
        <fullName evidence="2">N-acetylmuramoyl-L-alanine amidase family 2</fullName>
    </submittedName>
</protein>
<comment type="caution">
    <text evidence="2">The sequence shown here is derived from an EMBL/GenBank/DDBJ whole genome shotgun (WGS) entry which is preliminary data.</text>
</comment>
<dbReference type="InterPro" id="IPR036505">
    <property type="entry name" value="Amidase/PGRP_sf"/>
</dbReference>
<gene>
    <name evidence="2" type="ORF">LPKJCM_01866</name>
</gene>
<dbReference type="Pfam" id="PF01510">
    <property type="entry name" value="Amidase_2"/>
    <property type="match status" value="1"/>
</dbReference>
<evidence type="ECO:0000259" key="1">
    <source>
        <dbReference type="SMART" id="SM00644"/>
    </source>
</evidence>
<dbReference type="GO" id="GO:0009253">
    <property type="term" value="P:peptidoglycan catabolic process"/>
    <property type="evidence" value="ECO:0007669"/>
    <property type="project" value="InterPro"/>
</dbReference>
<evidence type="ECO:0000313" key="3">
    <source>
        <dbReference type="Proteomes" id="UP000214739"/>
    </source>
</evidence>
<dbReference type="AlphaFoldDB" id="A0A224V6R4"/>
<dbReference type="EMBL" id="BDGB01000081">
    <property type="protein sequence ID" value="GAW72736.1"/>
    <property type="molecule type" value="Genomic_DNA"/>
</dbReference>
<evidence type="ECO:0000313" key="2">
    <source>
        <dbReference type="EMBL" id="GAW72736.1"/>
    </source>
</evidence>
<accession>A0A224V6R4</accession>
<proteinExistence type="predicted"/>
<feature type="domain" description="N-acetylmuramoyl-L-alanine amidase" evidence="1">
    <location>
        <begin position="80"/>
        <end position="219"/>
    </location>
</feature>
<dbReference type="InterPro" id="IPR002502">
    <property type="entry name" value="Amidase_domain"/>
</dbReference>
<dbReference type="SMART" id="SM00644">
    <property type="entry name" value="Ami_2"/>
    <property type="match status" value="1"/>
</dbReference>
<organism evidence="2 3">
    <name type="scientific">Lentilactobacillus parakefiri</name>
    <dbReference type="NCBI Taxonomy" id="152332"/>
    <lineage>
        <taxon>Bacteria</taxon>
        <taxon>Bacillati</taxon>
        <taxon>Bacillota</taxon>
        <taxon>Bacilli</taxon>
        <taxon>Lactobacillales</taxon>
        <taxon>Lactobacillaceae</taxon>
        <taxon>Lentilactobacillus</taxon>
    </lineage>
</organism>
<dbReference type="CDD" id="cd06583">
    <property type="entry name" value="PGRP"/>
    <property type="match status" value="1"/>
</dbReference>
<dbReference type="SUPFAM" id="SSF55846">
    <property type="entry name" value="N-acetylmuramoyl-L-alanine amidase-like"/>
    <property type="match status" value="1"/>
</dbReference>
<name>A0A224V6R4_9LACO</name>
<sequence length="250" mass="28641">MAANMNKLAKMMANLTHIFGWIEKLSRIFQRKWKIRLSLFIGGTYVPASISSQASSKVNNYIANHNISHNQVSSKIWGGFPHYKYRHGKNKPEGVVIHETGNANSTIFDEIAYMKKNYRNAFVHTFIDDDHIINIASTKYLCWGVGYPGNARFVQFEQVEIHSKRSFSGEVENAAYYTAHILKTYHLKPNDACYDGKGTVWSHGAVAHYLGGSDHTNPVGYYKNRGKKYFHQAYTMAQFYKLVLTNYHNL</sequence>
<dbReference type="GO" id="GO:0008745">
    <property type="term" value="F:N-acetylmuramoyl-L-alanine amidase activity"/>
    <property type="evidence" value="ECO:0007669"/>
    <property type="project" value="InterPro"/>
</dbReference>
<dbReference type="Gene3D" id="3.40.80.10">
    <property type="entry name" value="Peptidoglycan recognition protein-like"/>
    <property type="match status" value="1"/>
</dbReference>
<dbReference type="Proteomes" id="UP000214739">
    <property type="component" value="Unassembled WGS sequence"/>
</dbReference>